<protein>
    <recommendedName>
        <fullName evidence="9">Magnesium transporter MgtE</fullName>
    </recommendedName>
</protein>
<dbReference type="InterPro" id="IPR046342">
    <property type="entry name" value="CBS_dom_sf"/>
</dbReference>
<evidence type="ECO:0000256" key="9">
    <source>
        <dbReference type="RuleBase" id="RU362011"/>
    </source>
</evidence>
<keyword evidence="8" id="KW-0129">CBS domain</keyword>
<keyword evidence="9" id="KW-1003">Cell membrane</keyword>
<dbReference type="PANTHER" id="PTHR43773:SF1">
    <property type="entry name" value="MAGNESIUM TRANSPORTER MGTE"/>
    <property type="match status" value="1"/>
</dbReference>
<feature type="transmembrane region" description="Helical" evidence="9">
    <location>
        <begin position="432"/>
        <end position="455"/>
    </location>
</feature>
<dbReference type="RefSeq" id="WP_045804631.1">
    <property type="nucleotide sequence ID" value="NZ_LANU01000001.1"/>
</dbReference>
<evidence type="ECO:0000256" key="8">
    <source>
        <dbReference type="PROSITE-ProRule" id="PRU00703"/>
    </source>
</evidence>
<gene>
    <name evidence="11" type="primary">mgtE</name>
    <name evidence="11" type="ORF">EMUCRT_0260</name>
</gene>
<evidence type="ECO:0000259" key="10">
    <source>
        <dbReference type="PROSITE" id="PS51371"/>
    </source>
</evidence>
<evidence type="ECO:0000256" key="3">
    <source>
        <dbReference type="ARBA" id="ARBA00022448"/>
    </source>
</evidence>
<dbReference type="Pfam" id="PF01769">
    <property type="entry name" value="MgtE"/>
    <property type="match status" value="1"/>
</dbReference>
<dbReference type="PANTHER" id="PTHR43773">
    <property type="entry name" value="MAGNESIUM TRANSPORTER MGTE"/>
    <property type="match status" value="1"/>
</dbReference>
<keyword evidence="5 9" id="KW-0460">Magnesium</keyword>
<dbReference type="SUPFAM" id="SSF54631">
    <property type="entry name" value="CBS-domain pair"/>
    <property type="match status" value="1"/>
</dbReference>
<comment type="similarity">
    <text evidence="2 9">Belongs to the SLC41A transporter family.</text>
</comment>
<dbReference type="NCBIfam" id="TIGR00400">
    <property type="entry name" value="mgtE"/>
    <property type="match status" value="1"/>
</dbReference>
<sequence>MYTQESSHALHYILDEKTSNSLTEALETQNYPIIEEIISKSDNVQLAYFLLTSTYQHRKEFLNNINDNLVKDILIHLVPDLRQEIIKILGIKKVASLISQLSTEDIVTIIEDLDKESQINILNVLPESNKTHVNELLSYPEESAGRLMHKDIIIAPEYWSISQLLTFLKQNNKLNKEFYEIFIVDPKLNPIGYLRLDNIICSNNTQIIRNLMKTDIKIIKSHTTQEEVAEIFRKYSLLSAPVINKDGRIIGSIIVHDILNVIHQEAEKDVLHLGMVSNNDITSPLLKTVIKRLPWLIINLLTATISSMIIGIFSNTLQHFIALSVIMPIIASMSGNAGLQALTVTIRALSTKQLTNRNAQRLLFKELFVGFINGIILAIVSSIALMLRGQHIDIQVLAGTSMIITFSIATFLGTAIPMILNLFKIDPAISSSIIICATSDTLSFLIFLGMATIFLL</sequence>
<feature type="transmembrane region" description="Helical" evidence="9">
    <location>
        <begin position="394"/>
        <end position="420"/>
    </location>
</feature>
<comment type="caution">
    <text evidence="11">The sequence shown here is derived from an EMBL/GenBank/DDBJ whole genome shotgun (WGS) entry which is preliminary data.</text>
</comment>
<dbReference type="GO" id="GO:0046872">
    <property type="term" value="F:metal ion binding"/>
    <property type="evidence" value="ECO:0007669"/>
    <property type="project" value="UniProtKB-KW"/>
</dbReference>
<dbReference type="SMART" id="SM00116">
    <property type="entry name" value="CBS"/>
    <property type="match status" value="1"/>
</dbReference>
<keyword evidence="6 9" id="KW-1133">Transmembrane helix</keyword>
<dbReference type="CDD" id="cd04606">
    <property type="entry name" value="CBS_pair_Mg_transporter"/>
    <property type="match status" value="1"/>
</dbReference>
<dbReference type="InterPro" id="IPR006668">
    <property type="entry name" value="Mg_transptr_MgtE_intracell_dom"/>
</dbReference>
<feature type="transmembrane region" description="Helical" evidence="9">
    <location>
        <begin position="320"/>
        <end position="346"/>
    </location>
</feature>
<dbReference type="InterPro" id="IPR006669">
    <property type="entry name" value="MgtE_transporter"/>
</dbReference>
<keyword evidence="3 9" id="KW-0813">Transport</keyword>
<dbReference type="Gene3D" id="1.25.60.10">
    <property type="entry name" value="MgtE N-terminal domain-like"/>
    <property type="match status" value="1"/>
</dbReference>
<dbReference type="EMBL" id="LANU01000001">
    <property type="protein sequence ID" value="KJV66068.1"/>
    <property type="molecule type" value="Genomic_DNA"/>
</dbReference>
<evidence type="ECO:0000256" key="2">
    <source>
        <dbReference type="ARBA" id="ARBA00009749"/>
    </source>
</evidence>
<dbReference type="InterPro" id="IPR006667">
    <property type="entry name" value="SLC41_membr_dom"/>
</dbReference>
<organism evidence="11 12">
    <name type="scientific">Ehrlichia cf. muris str. EmCRT</name>
    <dbReference type="NCBI Taxonomy" id="1359167"/>
    <lineage>
        <taxon>Bacteria</taxon>
        <taxon>Pseudomonadati</taxon>
        <taxon>Pseudomonadota</taxon>
        <taxon>Alphaproteobacteria</taxon>
        <taxon>Rickettsiales</taxon>
        <taxon>Anaplasmataceae</taxon>
        <taxon>Ehrlichia</taxon>
    </lineage>
</organism>
<keyword evidence="9" id="KW-0479">Metal-binding</keyword>
<evidence type="ECO:0000256" key="7">
    <source>
        <dbReference type="ARBA" id="ARBA00023136"/>
    </source>
</evidence>
<keyword evidence="4 9" id="KW-0812">Transmembrane</keyword>
<feature type="domain" description="CBS" evidence="10">
    <location>
        <begin position="212"/>
        <end position="270"/>
    </location>
</feature>
<proteinExistence type="inferred from homology"/>
<evidence type="ECO:0000313" key="11">
    <source>
        <dbReference type="EMBL" id="KJV66068.1"/>
    </source>
</evidence>
<keyword evidence="7 9" id="KW-0472">Membrane</keyword>
<reference evidence="11 12" key="1">
    <citation type="submission" date="2015-02" db="EMBL/GenBank/DDBJ databases">
        <title>Genome Sequencing of Rickettsiales.</title>
        <authorList>
            <person name="Daugherty S.C."/>
            <person name="Su Q."/>
            <person name="Abolude K."/>
            <person name="Beier-Sexton M."/>
            <person name="Carlyon J.A."/>
            <person name="Carter R."/>
            <person name="Day N.P."/>
            <person name="Dumler S.J."/>
            <person name="Dyachenko V."/>
            <person name="Godinez A."/>
            <person name="Kurtti T.J."/>
            <person name="Lichay M."/>
            <person name="Mullins K.E."/>
            <person name="Ott S."/>
            <person name="Pappas-Brown V."/>
            <person name="Paris D.H."/>
            <person name="Patel P."/>
            <person name="Richards A.L."/>
            <person name="Sadzewicz L."/>
            <person name="Sears K."/>
            <person name="Seidman D."/>
            <person name="Sengamalay N."/>
            <person name="Stenos J."/>
            <person name="Tallon L.J."/>
            <person name="Vincent G."/>
            <person name="Fraser C.M."/>
            <person name="Munderloh U."/>
            <person name="Dunning-Hotopp J.C."/>
        </authorList>
    </citation>
    <scope>NUCLEOTIDE SEQUENCE [LARGE SCALE GENOMIC DNA]</scope>
    <source>
        <strain evidence="11 12">EmCRT</strain>
    </source>
</reference>
<dbReference type="SMART" id="SM00924">
    <property type="entry name" value="MgtE_N"/>
    <property type="match status" value="1"/>
</dbReference>
<dbReference type="InterPro" id="IPR036739">
    <property type="entry name" value="SLC41_membr_dom_sf"/>
</dbReference>
<evidence type="ECO:0000256" key="6">
    <source>
        <dbReference type="ARBA" id="ARBA00022989"/>
    </source>
</evidence>
<evidence type="ECO:0000256" key="1">
    <source>
        <dbReference type="ARBA" id="ARBA00004141"/>
    </source>
</evidence>
<feature type="transmembrane region" description="Helical" evidence="9">
    <location>
        <begin position="293"/>
        <end position="314"/>
    </location>
</feature>
<comment type="subcellular location">
    <subcellularLocation>
        <location evidence="9">Cell membrane</location>
        <topology evidence="9">Multi-pass membrane protein</topology>
    </subcellularLocation>
    <subcellularLocation>
        <location evidence="1">Membrane</location>
        <topology evidence="1">Multi-pass membrane protein</topology>
    </subcellularLocation>
</comment>
<evidence type="ECO:0000256" key="5">
    <source>
        <dbReference type="ARBA" id="ARBA00022842"/>
    </source>
</evidence>
<dbReference type="PROSITE" id="PS51371">
    <property type="entry name" value="CBS"/>
    <property type="match status" value="1"/>
</dbReference>
<evidence type="ECO:0000256" key="4">
    <source>
        <dbReference type="ARBA" id="ARBA00022692"/>
    </source>
</evidence>
<dbReference type="GO" id="GO:0015095">
    <property type="term" value="F:magnesium ion transmembrane transporter activity"/>
    <property type="evidence" value="ECO:0007669"/>
    <property type="project" value="UniProtKB-UniRule"/>
</dbReference>
<name>A0A0F3NDD6_9RICK</name>
<dbReference type="Proteomes" id="UP000033546">
    <property type="component" value="Unassembled WGS sequence"/>
</dbReference>
<dbReference type="Pfam" id="PF00571">
    <property type="entry name" value="CBS"/>
    <property type="match status" value="1"/>
</dbReference>
<evidence type="ECO:0000313" key="12">
    <source>
        <dbReference type="Proteomes" id="UP000033546"/>
    </source>
</evidence>
<dbReference type="Gene3D" id="1.10.357.20">
    <property type="entry name" value="SLC41 divalent cation transporters, integral membrane domain"/>
    <property type="match status" value="1"/>
</dbReference>
<dbReference type="InterPro" id="IPR000644">
    <property type="entry name" value="CBS_dom"/>
</dbReference>
<feature type="transmembrane region" description="Helical" evidence="9">
    <location>
        <begin position="367"/>
        <end position="388"/>
    </location>
</feature>
<accession>A0A0F3NDD6</accession>
<dbReference type="Gene3D" id="3.10.580.10">
    <property type="entry name" value="CBS-domain"/>
    <property type="match status" value="1"/>
</dbReference>
<comment type="function">
    <text evidence="9">Acts as a magnesium transporter.</text>
</comment>
<dbReference type="InterPro" id="IPR038076">
    <property type="entry name" value="MgtE_N_sf"/>
</dbReference>
<dbReference type="PATRIC" id="fig|1359167.3.peg.249"/>
<dbReference type="GO" id="GO:0005886">
    <property type="term" value="C:plasma membrane"/>
    <property type="evidence" value="ECO:0007669"/>
    <property type="project" value="UniProtKB-SubCell"/>
</dbReference>
<dbReference type="AlphaFoldDB" id="A0A0F3NDD6"/>
<dbReference type="Pfam" id="PF03448">
    <property type="entry name" value="MgtE_N"/>
    <property type="match status" value="1"/>
</dbReference>
<comment type="subunit">
    <text evidence="9">Homodimer.</text>
</comment>
<dbReference type="SUPFAM" id="SSF161093">
    <property type="entry name" value="MgtE membrane domain-like"/>
    <property type="match status" value="1"/>
</dbReference>
<dbReference type="SUPFAM" id="SSF158791">
    <property type="entry name" value="MgtE N-terminal domain-like"/>
    <property type="match status" value="1"/>
</dbReference>